<dbReference type="Proteomes" id="UP000297245">
    <property type="component" value="Unassembled WGS sequence"/>
</dbReference>
<evidence type="ECO:0000313" key="2">
    <source>
        <dbReference type="EMBL" id="THV04592.1"/>
    </source>
</evidence>
<sequence>MAVSASTAAADLTGRPKDDLGGAPRRRRRHLRSGNKTAGTCHSRSTARTSTSQRRSLDGPALARTNGHILPLALALTLRLRPRTLPLSSPALLTTTNGLPQPQPPPPPPPPATHHFPFHPLYRRQGLPYAFTLPSYLMTITMGLIATHTNISHSLAVNELLSEARKVGIGQTHLLSFVGMTGSQETPRKLRQFYDPVPKGD</sequence>
<feature type="compositionally biased region" description="Basic residues" evidence="1">
    <location>
        <begin position="24"/>
        <end position="33"/>
    </location>
</feature>
<keyword evidence="3" id="KW-1185">Reference proteome</keyword>
<feature type="compositionally biased region" description="Pro residues" evidence="1">
    <location>
        <begin position="101"/>
        <end position="112"/>
    </location>
</feature>
<organism evidence="2 3">
    <name type="scientific">Dendrothele bispora (strain CBS 962.96)</name>
    <dbReference type="NCBI Taxonomy" id="1314807"/>
    <lineage>
        <taxon>Eukaryota</taxon>
        <taxon>Fungi</taxon>
        <taxon>Dikarya</taxon>
        <taxon>Basidiomycota</taxon>
        <taxon>Agaricomycotina</taxon>
        <taxon>Agaricomycetes</taxon>
        <taxon>Agaricomycetidae</taxon>
        <taxon>Agaricales</taxon>
        <taxon>Agaricales incertae sedis</taxon>
        <taxon>Dendrothele</taxon>
    </lineage>
</organism>
<protein>
    <submittedName>
        <fullName evidence="2">Uncharacterized protein</fullName>
    </submittedName>
</protein>
<feature type="region of interest" description="Disordered" evidence="1">
    <location>
        <begin position="1"/>
        <end position="62"/>
    </location>
</feature>
<evidence type="ECO:0000256" key="1">
    <source>
        <dbReference type="SAM" id="MobiDB-lite"/>
    </source>
</evidence>
<feature type="compositionally biased region" description="Low complexity" evidence="1">
    <location>
        <begin position="43"/>
        <end position="54"/>
    </location>
</feature>
<dbReference type="EMBL" id="ML179054">
    <property type="protein sequence ID" value="THV04592.1"/>
    <property type="molecule type" value="Genomic_DNA"/>
</dbReference>
<dbReference type="AlphaFoldDB" id="A0A4S8MP30"/>
<feature type="region of interest" description="Disordered" evidence="1">
    <location>
        <begin position="89"/>
        <end position="116"/>
    </location>
</feature>
<proteinExistence type="predicted"/>
<evidence type="ECO:0000313" key="3">
    <source>
        <dbReference type="Proteomes" id="UP000297245"/>
    </source>
</evidence>
<name>A0A4S8MP30_DENBC</name>
<gene>
    <name evidence="2" type="ORF">K435DRAFT_850661</name>
</gene>
<accession>A0A4S8MP30</accession>
<reference evidence="2 3" key="1">
    <citation type="journal article" date="2019" name="Nat. Ecol. Evol.">
        <title>Megaphylogeny resolves global patterns of mushroom evolution.</title>
        <authorList>
            <person name="Varga T."/>
            <person name="Krizsan K."/>
            <person name="Foldi C."/>
            <person name="Dima B."/>
            <person name="Sanchez-Garcia M."/>
            <person name="Sanchez-Ramirez S."/>
            <person name="Szollosi G.J."/>
            <person name="Szarkandi J.G."/>
            <person name="Papp V."/>
            <person name="Albert L."/>
            <person name="Andreopoulos W."/>
            <person name="Angelini C."/>
            <person name="Antonin V."/>
            <person name="Barry K.W."/>
            <person name="Bougher N.L."/>
            <person name="Buchanan P."/>
            <person name="Buyck B."/>
            <person name="Bense V."/>
            <person name="Catcheside P."/>
            <person name="Chovatia M."/>
            <person name="Cooper J."/>
            <person name="Damon W."/>
            <person name="Desjardin D."/>
            <person name="Finy P."/>
            <person name="Geml J."/>
            <person name="Haridas S."/>
            <person name="Hughes K."/>
            <person name="Justo A."/>
            <person name="Karasinski D."/>
            <person name="Kautmanova I."/>
            <person name="Kiss B."/>
            <person name="Kocsube S."/>
            <person name="Kotiranta H."/>
            <person name="LaButti K.M."/>
            <person name="Lechner B.E."/>
            <person name="Liimatainen K."/>
            <person name="Lipzen A."/>
            <person name="Lukacs Z."/>
            <person name="Mihaltcheva S."/>
            <person name="Morgado L.N."/>
            <person name="Niskanen T."/>
            <person name="Noordeloos M.E."/>
            <person name="Ohm R.A."/>
            <person name="Ortiz-Santana B."/>
            <person name="Ovrebo C."/>
            <person name="Racz N."/>
            <person name="Riley R."/>
            <person name="Savchenko A."/>
            <person name="Shiryaev A."/>
            <person name="Soop K."/>
            <person name="Spirin V."/>
            <person name="Szebenyi C."/>
            <person name="Tomsovsky M."/>
            <person name="Tulloss R.E."/>
            <person name="Uehling J."/>
            <person name="Grigoriev I.V."/>
            <person name="Vagvolgyi C."/>
            <person name="Papp T."/>
            <person name="Martin F.M."/>
            <person name="Miettinen O."/>
            <person name="Hibbett D.S."/>
            <person name="Nagy L.G."/>
        </authorList>
    </citation>
    <scope>NUCLEOTIDE SEQUENCE [LARGE SCALE GENOMIC DNA]</scope>
    <source>
        <strain evidence="2 3">CBS 962.96</strain>
    </source>
</reference>